<feature type="domain" description="Apextrin C-terminal" evidence="2">
    <location>
        <begin position="59"/>
        <end position="106"/>
    </location>
</feature>
<accession>A0A9W9ZD21</accession>
<dbReference type="Proteomes" id="UP001163046">
    <property type="component" value="Unassembled WGS sequence"/>
</dbReference>
<protein>
    <recommendedName>
        <fullName evidence="2">Apextrin C-terminal domain-containing protein</fullName>
    </recommendedName>
</protein>
<keyword evidence="1" id="KW-1133">Transmembrane helix</keyword>
<dbReference type="InterPro" id="IPR031569">
    <property type="entry name" value="ApeC"/>
</dbReference>
<evidence type="ECO:0000313" key="4">
    <source>
        <dbReference type="Proteomes" id="UP001163046"/>
    </source>
</evidence>
<proteinExistence type="predicted"/>
<keyword evidence="1" id="KW-0812">Transmembrane</keyword>
<name>A0A9W9ZD21_9CNID</name>
<dbReference type="Pfam" id="PF16977">
    <property type="entry name" value="ApeC"/>
    <property type="match status" value="1"/>
</dbReference>
<reference evidence="3" key="1">
    <citation type="submission" date="2023-01" db="EMBL/GenBank/DDBJ databases">
        <title>Genome assembly of the deep-sea coral Lophelia pertusa.</title>
        <authorList>
            <person name="Herrera S."/>
            <person name="Cordes E."/>
        </authorList>
    </citation>
    <scope>NUCLEOTIDE SEQUENCE</scope>
    <source>
        <strain evidence="3">USNM1676648</strain>
        <tissue evidence="3">Polyp</tissue>
    </source>
</reference>
<comment type="caution">
    <text evidence="3">The sequence shown here is derived from an EMBL/GenBank/DDBJ whole genome shotgun (WGS) entry which is preliminary data.</text>
</comment>
<dbReference type="AlphaFoldDB" id="A0A9W9ZD21"/>
<gene>
    <name evidence="3" type="ORF">OS493_017674</name>
</gene>
<organism evidence="3 4">
    <name type="scientific">Desmophyllum pertusum</name>
    <dbReference type="NCBI Taxonomy" id="174260"/>
    <lineage>
        <taxon>Eukaryota</taxon>
        <taxon>Metazoa</taxon>
        <taxon>Cnidaria</taxon>
        <taxon>Anthozoa</taxon>
        <taxon>Hexacorallia</taxon>
        <taxon>Scleractinia</taxon>
        <taxon>Caryophylliina</taxon>
        <taxon>Caryophylliidae</taxon>
        <taxon>Desmophyllum</taxon>
    </lineage>
</organism>
<evidence type="ECO:0000256" key="1">
    <source>
        <dbReference type="SAM" id="Phobius"/>
    </source>
</evidence>
<dbReference type="EMBL" id="MU826359">
    <property type="protein sequence ID" value="KAJ7379175.1"/>
    <property type="molecule type" value="Genomic_DNA"/>
</dbReference>
<feature type="transmembrane region" description="Helical" evidence="1">
    <location>
        <begin position="144"/>
        <end position="164"/>
    </location>
</feature>
<sequence>MPAKYAPCSRLPSWLGLRATVSEIKYLQRYLIRSSVSVYQANYRKNRCPLIEMNVKLIVSIGLFQVTSEYLQFDDEDQENSNARSNISPYGPAEDPYNNRIYYCYYEPIPCDVKTDLACPSQAPPTKKIHDKVVTEKATRASKFVTGGGVGMMLMGSASVAVFARRFLTRGRAG</sequence>
<keyword evidence="1" id="KW-0472">Membrane</keyword>
<evidence type="ECO:0000313" key="3">
    <source>
        <dbReference type="EMBL" id="KAJ7379175.1"/>
    </source>
</evidence>
<keyword evidence="4" id="KW-1185">Reference proteome</keyword>
<evidence type="ECO:0000259" key="2">
    <source>
        <dbReference type="Pfam" id="PF16977"/>
    </source>
</evidence>